<dbReference type="SMART" id="SM00559">
    <property type="entry name" value="Ku78"/>
    <property type="match status" value="1"/>
</dbReference>
<organism evidence="3 6">
    <name type="scientific">Methanobacterium formicicum</name>
    <dbReference type="NCBI Taxonomy" id="2162"/>
    <lineage>
        <taxon>Archaea</taxon>
        <taxon>Methanobacteriati</taxon>
        <taxon>Methanobacteriota</taxon>
        <taxon>Methanomada group</taxon>
        <taxon>Methanobacteria</taxon>
        <taxon>Methanobacteriales</taxon>
        <taxon>Methanobacteriaceae</taxon>
        <taxon>Methanobacterium</taxon>
    </lineage>
</organism>
<dbReference type="SUPFAM" id="SSF100939">
    <property type="entry name" value="SPOC domain-like"/>
    <property type="match status" value="1"/>
</dbReference>
<name>A0A089ZC67_METFO</name>
<dbReference type="KEGG" id="mfi:DSM1535_2283"/>
<protein>
    <submittedName>
        <fullName evidence="4">Ku domain-containing protein</fullName>
    </submittedName>
    <submittedName>
        <fullName evidence="3">Ku protein</fullName>
    </submittedName>
</protein>
<dbReference type="PANTHER" id="PTHR41251">
    <property type="entry name" value="NON-HOMOLOGOUS END JOINING PROTEIN KU"/>
    <property type="match status" value="1"/>
</dbReference>
<evidence type="ECO:0000256" key="1">
    <source>
        <dbReference type="ARBA" id="ARBA00023125"/>
    </source>
</evidence>
<dbReference type="Proteomes" id="UP000062768">
    <property type="component" value="Chromosome I"/>
</dbReference>
<reference evidence="3" key="1">
    <citation type="submission" date="2013-12" db="EMBL/GenBank/DDBJ databases">
        <title>The complete genome sequence of Methanobacterium sp. BRM9.</title>
        <authorList>
            <consortium name="Pastoral Greenhouse Gas Research Consortium"/>
            <person name="Kelly W.J."/>
            <person name="Leahy S.C."/>
            <person name="Perry R."/>
            <person name="Li D."/>
            <person name="Altermann E."/>
            <person name="Lambie S.C."/>
            <person name="Attwood G.T."/>
        </authorList>
    </citation>
    <scope>NUCLEOTIDE SEQUENCE [LARGE SCALE GENOMIC DNA]</scope>
    <source>
        <strain evidence="3">BRM9</strain>
    </source>
</reference>
<evidence type="ECO:0000313" key="7">
    <source>
        <dbReference type="Proteomes" id="UP000062768"/>
    </source>
</evidence>
<keyword evidence="1" id="KW-0238">DNA-binding</keyword>
<dbReference type="AlphaFoldDB" id="A0A089ZC67"/>
<dbReference type="Gene3D" id="2.40.290.10">
    <property type="match status" value="1"/>
</dbReference>
<feature type="domain" description="Ku" evidence="2">
    <location>
        <begin position="52"/>
        <end position="183"/>
    </location>
</feature>
<dbReference type="PATRIC" id="fig|2162.10.peg.750"/>
<dbReference type="PANTHER" id="PTHR41251:SF1">
    <property type="entry name" value="NON-HOMOLOGOUS END JOINING PROTEIN KU"/>
    <property type="match status" value="1"/>
</dbReference>
<proteinExistence type="predicted"/>
<dbReference type="RefSeq" id="WP_048073611.1">
    <property type="nucleotide sequence ID" value="NZ_CALCVY010000194.1"/>
</dbReference>
<evidence type="ECO:0000313" key="5">
    <source>
        <dbReference type="EMBL" id="CEL24363.1"/>
    </source>
</evidence>
<evidence type="ECO:0000259" key="2">
    <source>
        <dbReference type="SMART" id="SM00559"/>
    </source>
</evidence>
<dbReference type="PIRSF" id="PIRSF006493">
    <property type="entry name" value="Prok_Ku"/>
    <property type="match status" value="1"/>
</dbReference>
<evidence type="ECO:0000313" key="3">
    <source>
        <dbReference type="EMBL" id="AIS32401.1"/>
    </source>
</evidence>
<dbReference type="KEGG" id="mfc:BRM9_1589"/>
<keyword evidence="7" id="KW-1185">Reference proteome</keyword>
<accession>A0A089ZC67</accession>
<sequence length="255" mass="29588">MRSIWSGSIKFGTIFIPIRLYAASENLHIGFHLVHKTDCGRVHYKKVCEKDGKELEPHEIAKAIDIAGECIQFTDEEIKNLHPFSTRTMEILGFCEYEEVPQISLSKPYYLGTENPKKGGTAQSFHLLREVMERKEKVAVVKWVQRNNEYIGMLQSYEEGFLLKQLLYFEQVRSPQEVEIITGDVDPALLKKASLVMDNMIFDFDWTSYTETYTQQLRELIEKKAAGEELIPELKPPETRSLEKELEKMLAMMEE</sequence>
<reference evidence="5" key="3">
    <citation type="submission" date="2014-09" db="EMBL/GenBank/DDBJ databases">
        <authorList>
            <person name="Bishop-Lilly K.A."/>
            <person name="Broomall S.M."/>
            <person name="Chain P.S."/>
            <person name="Chertkov O."/>
            <person name="Coyne S.R."/>
            <person name="Daligault H.E."/>
            <person name="Davenport K.W."/>
            <person name="Erkkila T."/>
            <person name="Frey K.G."/>
            <person name="Gibbons H.S."/>
            <person name="Gu W."/>
            <person name="Jaissle J."/>
            <person name="Johnson S.L."/>
            <person name="Koroleva G.I."/>
            <person name="Ladner J.T."/>
            <person name="Lo C.-C."/>
            <person name="Minogue T.D."/>
            <person name="Munk C."/>
            <person name="Palacios G.F."/>
            <person name="Redden C.L."/>
            <person name="Rosenzweig C.N."/>
            <person name="Scholz M.B."/>
            <person name="Teshima H."/>
            <person name="Xu Y."/>
        </authorList>
    </citation>
    <scope>NUCLEOTIDE SEQUENCE</scope>
    <source>
        <strain evidence="5">Mb9</strain>
    </source>
</reference>
<dbReference type="GeneID" id="26738977"/>
<dbReference type="GO" id="GO:0006303">
    <property type="term" value="P:double-strand break repair via nonhomologous end joining"/>
    <property type="evidence" value="ECO:0007669"/>
    <property type="project" value="InterPro"/>
</dbReference>
<reference evidence="4" key="2">
    <citation type="submission" date="2014-08" db="EMBL/GenBank/DDBJ databases">
        <authorList>
            <person name="Wibberg D."/>
        </authorList>
    </citation>
    <scope>NUCLEOTIDE SEQUENCE</scope>
</reference>
<dbReference type="EMBL" id="LN734822">
    <property type="protein sequence ID" value="CEL24363.1"/>
    <property type="molecule type" value="Genomic_DNA"/>
</dbReference>
<dbReference type="InterPro" id="IPR016194">
    <property type="entry name" value="SPOC-like_C_dom_sf"/>
</dbReference>
<evidence type="ECO:0000313" key="4">
    <source>
        <dbReference type="EMBL" id="CEA14624.1"/>
    </source>
</evidence>
<dbReference type="OrthoDB" id="147616at2157"/>
<dbReference type="EMBL" id="LN515531">
    <property type="protein sequence ID" value="CEA14624.1"/>
    <property type="molecule type" value="Genomic_DNA"/>
</dbReference>
<dbReference type="EMBL" id="CP006933">
    <property type="protein sequence ID" value="AIS32401.1"/>
    <property type="molecule type" value="Genomic_DNA"/>
</dbReference>
<gene>
    <name evidence="3" type="ORF">BRM9_1589</name>
    <name evidence="4" type="ORF">DSM1535_2283</name>
    <name evidence="5" type="ORF">MB9_0720</name>
</gene>
<evidence type="ECO:0000313" key="6">
    <source>
        <dbReference type="Proteomes" id="UP000029661"/>
    </source>
</evidence>
<dbReference type="Proteomes" id="UP000029661">
    <property type="component" value="Chromosome"/>
</dbReference>
<dbReference type="InterPro" id="IPR006164">
    <property type="entry name" value="DNA_bd_Ku70/Ku80"/>
</dbReference>
<dbReference type="STRING" id="2162.BRM9_1589"/>
<dbReference type="InterPro" id="IPR009187">
    <property type="entry name" value="Prok_Ku"/>
</dbReference>
<dbReference type="Pfam" id="PF02735">
    <property type="entry name" value="Ku"/>
    <property type="match status" value="1"/>
</dbReference>
<dbReference type="GO" id="GO:0003690">
    <property type="term" value="F:double-stranded DNA binding"/>
    <property type="evidence" value="ECO:0007669"/>
    <property type="project" value="TreeGrafter"/>
</dbReference>